<dbReference type="PROSITE" id="PS50172">
    <property type="entry name" value="BRCT"/>
    <property type="match status" value="2"/>
</dbReference>
<proteinExistence type="predicted"/>
<keyword evidence="3" id="KW-1185">Reference proteome</keyword>
<name>A0A061J3X1_TRYRA</name>
<reference evidence="2 3" key="1">
    <citation type="submission" date="2013-07" db="EMBL/GenBank/DDBJ databases">
        <authorList>
            <person name="Stoco P.H."/>
            <person name="Wagner G."/>
            <person name="Gerber A."/>
            <person name="Zaha A."/>
            <person name="Thompson C."/>
            <person name="Bartholomeu D.C."/>
            <person name="Luckemeyer D.D."/>
            <person name="Bahia D."/>
            <person name="Loreto E."/>
            <person name="Prestes E.B."/>
            <person name="Lima F.M."/>
            <person name="Rodrigues-Luiz G."/>
            <person name="Vallejo G.A."/>
            <person name="Filho J.F."/>
            <person name="Monteiro K.M."/>
            <person name="Tyler K.M."/>
            <person name="de Almeida L.G."/>
            <person name="Ortiz M.F."/>
            <person name="Siervo M.A."/>
            <person name="de Moraes M.H."/>
            <person name="Cunha O.L."/>
            <person name="Mendonca-Neto R."/>
            <person name="Silva R."/>
            <person name="Teixeira S.M."/>
            <person name="Murta S.M."/>
            <person name="Sincero T.C."/>
            <person name="Mendes T.A."/>
            <person name="Urmenyi T.P."/>
            <person name="Silva V.G."/>
            <person name="da Rocha W.D."/>
            <person name="Andersson B."/>
            <person name="Romanha A.J."/>
            <person name="Steindel M."/>
            <person name="de Vasconcelos A.T."/>
            <person name="Grisard E.C."/>
        </authorList>
    </citation>
    <scope>NUCLEOTIDE SEQUENCE [LARGE SCALE GENOMIC DNA]</scope>
    <source>
        <strain evidence="2 3">SC58</strain>
    </source>
</reference>
<evidence type="ECO:0000313" key="2">
    <source>
        <dbReference type="EMBL" id="ESL10108.1"/>
    </source>
</evidence>
<evidence type="ECO:0000259" key="1">
    <source>
        <dbReference type="PROSITE" id="PS50172"/>
    </source>
</evidence>
<dbReference type="EMBL" id="AUPL01002163">
    <property type="protein sequence ID" value="ESL10108.1"/>
    <property type="molecule type" value="Genomic_DNA"/>
</dbReference>
<dbReference type="InterPro" id="IPR001357">
    <property type="entry name" value="BRCT_dom"/>
</dbReference>
<dbReference type="VEuPathDB" id="TriTrypDB:TRSC58_02163"/>
<gene>
    <name evidence="2" type="ORF">TRSC58_02163</name>
</gene>
<evidence type="ECO:0000313" key="3">
    <source>
        <dbReference type="Proteomes" id="UP000031737"/>
    </source>
</evidence>
<dbReference type="InterPro" id="IPR036420">
    <property type="entry name" value="BRCT_dom_sf"/>
</dbReference>
<sequence length="384" mass="43287">MSSVVDPLGETTHREAWVCPDCSVEVPRENTYCGVCLRSRPMDRYGVPQIFAGYKIHFNGVIPRVIKHPSHSVEWRMAERHGATCMVNFDTTQVNLLIYRPGYERSIKVRRCVEGENKTIPAVPITWMLDCLLQSRQIHAALYRLTSIPAVAQPTGNGPALPHHQHPYYIMNMEEYAISTSFSHKKKAKNDTRANKVVDINAELPPTLNIPKLQYTNVNVFQAVCNAQNGKATAEDDEVNYGEAREAHKRVANIEILNCEQRKNCVDNFLFSGMKFALTPSLESNPLVTRALKICGAKVVLLSAGRLDKILRTDVTHVLYDHSEKKCDVMVEAAHIKKDVPGLTLAQLNWAEDCLILGEVVPPYGHYVPTEKLLNTLAKRYTRR</sequence>
<dbReference type="AlphaFoldDB" id="A0A061J3X1"/>
<organism evidence="2 3">
    <name type="scientific">Trypanosoma rangeli SC58</name>
    <dbReference type="NCBI Taxonomy" id="429131"/>
    <lineage>
        <taxon>Eukaryota</taxon>
        <taxon>Discoba</taxon>
        <taxon>Euglenozoa</taxon>
        <taxon>Kinetoplastea</taxon>
        <taxon>Metakinetoplastina</taxon>
        <taxon>Trypanosomatida</taxon>
        <taxon>Trypanosomatidae</taxon>
        <taxon>Trypanosoma</taxon>
        <taxon>Herpetosoma</taxon>
    </lineage>
</organism>
<dbReference type="SUPFAM" id="SSF52113">
    <property type="entry name" value="BRCT domain"/>
    <property type="match status" value="2"/>
</dbReference>
<feature type="domain" description="BRCT" evidence="1">
    <location>
        <begin position="266"/>
        <end position="368"/>
    </location>
</feature>
<dbReference type="Gene3D" id="3.40.50.10190">
    <property type="entry name" value="BRCT domain"/>
    <property type="match status" value="1"/>
</dbReference>
<accession>A0A061J3X1</accession>
<feature type="domain" description="BRCT" evidence="1">
    <location>
        <begin position="46"/>
        <end position="145"/>
    </location>
</feature>
<protein>
    <recommendedName>
        <fullName evidence="1">BRCT domain-containing protein</fullName>
    </recommendedName>
</protein>
<dbReference type="Proteomes" id="UP000031737">
    <property type="component" value="Unassembled WGS sequence"/>
</dbReference>
<dbReference type="OrthoDB" id="269279at2759"/>
<comment type="caution">
    <text evidence="2">The sequence shown here is derived from an EMBL/GenBank/DDBJ whole genome shotgun (WGS) entry which is preliminary data.</text>
</comment>